<reference evidence="9 10" key="1">
    <citation type="journal article" date="2018" name="Nat. Ecol. Evol.">
        <title>Shark genomes provide insights into elasmobranch evolution and the origin of vertebrates.</title>
        <authorList>
            <person name="Hara Y"/>
            <person name="Yamaguchi K"/>
            <person name="Onimaru K"/>
            <person name="Kadota M"/>
            <person name="Koyanagi M"/>
            <person name="Keeley SD"/>
            <person name="Tatsumi K"/>
            <person name="Tanaka K"/>
            <person name="Motone F"/>
            <person name="Kageyama Y"/>
            <person name="Nozu R"/>
            <person name="Adachi N"/>
            <person name="Nishimura O"/>
            <person name="Nakagawa R"/>
            <person name="Tanegashima C"/>
            <person name="Kiyatake I"/>
            <person name="Matsumoto R"/>
            <person name="Murakumo K"/>
            <person name="Nishida K"/>
            <person name="Terakita A"/>
            <person name="Kuratani S"/>
            <person name="Sato K"/>
            <person name="Hyodo S Kuraku.S."/>
        </authorList>
    </citation>
    <scope>NUCLEOTIDE SEQUENCE [LARGE SCALE GENOMIC DNA]</scope>
</reference>
<comment type="caution">
    <text evidence="9">The sequence shown here is derived from an EMBL/GenBank/DDBJ whole genome shotgun (WGS) entry which is preliminary data.</text>
</comment>
<evidence type="ECO:0000259" key="8">
    <source>
        <dbReference type="Pfam" id="PF21718"/>
    </source>
</evidence>
<dbReference type="GO" id="GO:0007219">
    <property type="term" value="P:Notch signaling pathway"/>
    <property type="evidence" value="ECO:0007669"/>
    <property type="project" value="InterPro"/>
</dbReference>
<dbReference type="GO" id="GO:0016567">
    <property type="term" value="P:protein ubiquitination"/>
    <property type="evidence" value="ECO:0007669"/>
    <property type="project" value="UniProtKB-UniPathway"/>
</dbReference>
<sequence>MIHFLRSKNGGGEIIDIVFPSESATSALIVFEEAEVAQRVLNVGNHVLGIAGKHYKLKVESACSEIKVDQIICHISMTIDYGKLLGGKRLMKYLQKKYSNVQFIFDQKADKCNVAGNFSQIQELSGEIHHLLSLKPNQTNSGFHEAEQLQYDHSENSAMGHSDSIRKLARKLSIDSSVQEEFLELQSKNGVQGSDNDNVKRDVNFQQGREQHTGNIEDYILMMDSDIYKYIQKFYKDSYENILCQYHVKVLDVTSEDITTLILQSTPDCSDSKLSVLQAHQDLSKLYQSFEFRLRKEQIYKNDITSNVSLLQTICASLQVQFPKINLSENENYLYLIGTSDDCSLAKKYLQDCKEEFSAKSQNSKHPASRRDSESDQASVSSIPPSLQEFDGNDVFVQAGIRKADVRKDHKLAPTFSGIRENIGPLKTGSRLIEDDLTLEPEQTCSADNLLTSHSIETSQHDNKHHSTSETWQKLKRRISDNQMFTSADQTLTSPTGEFIEHKRTGEDSVTKVVKDLSVLSVQSKDLKSPDKAGDNYLSKGHESFSIVGTNKGDKFFQYSKSNKTCGPIKPYHFETSAGTLFHQGDLLGNMQTIHSLTSKGSDVHSSKPLLRRTSSSSELVKLRHSRDMSNNFQGIVKSKPNEQEHITEEISMESGVWSYLKDIHASFIRSISSKTDVVINEQTQVDITTVHITGVKKANIIAVKQEILSLYTSVMKNLIQQFLSYADLGIEQSNQKAVDQWHSSLKNNFAKVKFIRGQTGFKIIAPYEQCMKVIETFKLKLKDPFSSTDVSFAASNPYSLIDTETFKDTEGKVPSKFTEHALLLGQSHHGRRTPVHHMDETSLKKGEKPKEEYSSLESDRELIETLGHRKVAGNPRKNYNSQPGVEEEEERLTKHSFEHNGTGSNSRQEHNPIPDQKKSPKPFEEYSSFSFLHDVGDSKSQKVSKQIGEGEGIKTKKMLPDKFQITANKLVKESHWHNRDGLHCNRLESGTQSLPVFSYSSTSVLQQNRNGSNTCEAATDSGVRMQDASTQQQDNNSMTTSQERKMLRNSQQIQLRSPAIGLDAQELNKSATSCTACKKTGCYVRLACNHGLCKECNRISESSSPVCHQTVPSIKNENQCLGTMELAHLNISLPGFIRDLTLKITYDIPNGIQRECDPNPGQPFEGGSFQAFLPDNAKGRRILKLLKDAFARGLTFKIVSVPSGLARVTWNDIPHKTKTTGGVSQQGYPDFNYFKNILAALESHGIQ</sequence>
<dbReference type="InterPro" id="IPR039396">
    <property type="entry name" value="Deltex_C"/>
</dbReference>
<feature type="compositionally biased region" description="Polar residues" evidence="6">
    <location>
        <begin position="1028"/>
        <end position="1042"/>
    </location>
</feature>
<dbReference type="OrthoDB" id="527344at2759"/>
<evidence type="ECO:0000313" key="9">
    <source>
        <dbReference type="EMBL" id="GCC29691.1"/>
    </source>
</evidence>
<dbReference type="PANTHER" id="PTHR12622">
    <property type="entry name" value="DELTEX-RELATED"/>
    <property type="match status" value="1"/>
</dbReference>
<feature type="region of interest" description="Disordered" evidence="6">
    <location>
        <begin position="1027"/>
        <end position="1051"/>
    </location>
</feature>
<accession>A0A401SH16</accession>
<dbReference type="InterPro" id="IPR048409">
    <property type="entry name" value="DTX3L_KH-like"/>
</dbReference>
<feature type="compositionally biased region" description="Basic and acidic residues" evidence="6">
    <location>
        <begin position="837"/>
        <end position="868"/>
    </location>
</feature>
<dbReference type="AlphaFoldDB" id="A0A401SH16"/>
<keyword evidence="5" id="KW-0479">Metal-binding</keyword>
<evidence type="ECO:0000256" key="3">
    <source>
        <dbReference type="ARBA" id="ARBA00012483"/>
    </source>
</evidence>
<feature type="compositionally biased region" description="Basic and acidic residues" evidence="6">
    <location>
        <begin position="908"/>
        <end position="924"/>
    </location>
</feature>
<dbReference type="EC" id="2.3.2.27" evidence="3"/>
<evidence type="ECO:0000256" key="4">
    <source>
        <dbReference type="ARBA" id="ARBA00022679"/>
    </source>
</evidence>
<evidence type="ECO:0000256" key="2">
    <source>
        <dbReference type="ARBA" id="ARBA00004906"/>
    </source>
</evidence>
<comment type="catalytic activity">
    <reaction evidence="1">
        <text>S-ubiquitinyl-[E2 ubiquitin-conjugating enzyme]-L-cysteine + [acceptor protein]-L-lysine = [E2 ubiquitin-conjugating enzyme]-L-cysteine + N(6)-ubiquitinyl-[acceptor protein]-L-lysine.</text>
        <dbReference type="EC" id="2.3.2.27"/>
    </reaction>
</comment>
<evidence type="ECO:0000256" key="6">
    <source>
        <dbReference type="SAM" id="MobiDB-lite"/>
    </source>
</evidence>
<evidence type="ECO:0000256" key="5">
    <source>
        <dbReference type="ARBA" id="ARBA00022723"/>
    </source>
</evidence>
<dbReference type="Pfam" id="PF18102">
    <property type="entry name" value="DTC"/>
    <property type="match status" value="1"/>
</dbReference>
<comment type="pathway">
    <text evidence="2">Protein modification; protein ubiquitination.</text>
</comment>
<dbReference type="Pfam" id="PF21718">
    <property type="entry name" value="KH_DTX3L"/>
    <property type="match status" value="1"/>
</dbReference>
<dbReference type="UniPathway" id="UPA00143"/>
<organism evidence="9 10">
    <name type="scientific">Chiloscyllium punctatum</name>
    <name type="common">Brownbanded bambooshark</name>
    <name type="synonym">Hemiscyllium punctatum</name>
    <dbReference type="NCBI Taxonomy" id="137246"/>
    <lineage>
        <taxon>Eukaryota</taxon>
        <taxon>Metazoa</taxon>
        <taxon>Chordata</taxon>
        <taxon>Craniata</taxon>
        <taxon>Vertebrata</taxon>
        <taxon>Chondrichthyes</taxon>
        <taxon>Elasmobranchii</taxon>
        <taxon>Galeomorphii</taxon>
        <taxon>Galeoidea</taxon>
        <taxon>Orectolobiformes</taxon>
        <taxon>Hemiscylliidae</taxon>
        <taxon>Chiloscyllium</taxon>
    </lineage>
</organism>
<dbReference type="Gene3D" id="3.30.70.330">
    <property type="match status" value="1"/>
</dbReference>
<evidence type="ECO:0000259" key="7">
    <source>
        <dbReference type="Pfam" id="PF18102"/>
    </source>
</evidence>
<feature type="domain" description="DTX3L KH-like" evidence="8">
    <location>
        <begin position="223"/>
        <end position="349"/>
    </location>
</feature>
<dbReference type="GO" id="GO:0046872">
    <property type="term" value="F:metal ion binding"/>
    <property type="evidence" value="ECO:0007669"/>
    <property type="project" value="UniProtKB-KW"/>
</dbReference>
<dbReference type="GO" id="GO:0061630">
    <property type="term" value="F:ubiquitin protein ligase activity"/>
    <property type="evidence" value="ECO:0007669"/>
    <property type="project" value="UniProtKB-EC"/>
</dbReference>
<keyword evidence="10" id="KW-1185">Reference proteome</keyword>
<dbReference type="InterPro" id="IPR012677">
    <property type="entry name" value="Nucleotide-bd_a/b_plait_sf"/>
</dbReference>
<feature type="compositionally biased region" description="Polar residues" evidence="6">
    <location>
        <begin position="376"/>
        <end position="385"/>
    </location>
</feature>
<dbReference type="Proteomes" id="UP000287033">
    <property type="component" value="Unassembled WGS sequence"/>
</dbReference>
<name>A0A401SH16_CHIPU</name>
<proteinExistence type="predicted"/>
<feature type="region of interest" description="Disordered" evidence="6">
    <location>
        <begin position="360"/>
        <end position="387"/>
    </location>
</feature>
<gene>
    <name evidence="9" type="ORF">chiPu_0008133</name>
</gene>
<dbReference type="OMA" id="TPGCAFI"/>
<evidence type="ECO:0000256" key="1">
    <source>
        <dbReference type="ARBA" id="ARBA00000900"/>
    </source>
</evidence>
<feature type="domain" description="Deltex C-terminal" evidence="7">
    <location>
        <begin position="1119"/>
        <end position="1247"/>
    </location>
</feature>
<dbReference type="InterPro" id="IPR039398">
    <property type="entry name" value="Deltex_fam"/>
</dbReference>
<dbReference type="EMBL" id="BEZZ01000263">
    <property type="protein sequence ID" value="GCC29691.1"/>
    <property type="molecule type" value="Genomic_DNA"/>
</dbReference>
<dbReference type="Gene3D" id="3.30.390.130">
    <property type="match status" value="1"/>
</dbReference>
<keyword evidence="4" id="KW-0808">Transferase</keyword>
<feature type="region of interest" description="Disordered" evidence="6">
    <location>
        <begin position="826"/>
        <end position="924"/>
    </location>
</feature>
<dbReference type="InterPro" id="IPR039399">
    <property type="entry name" value="Deltex_C_sf"/>
</dbReference>
<protein>
    <recommendedName>
        <fullName evidence="3">RING-type E3 ubiquitin transferase</fullName>
        <ecNumber evidence="3">2.3.2.27</ecNumber>
    </recommendedName>
</protein>
<evidence type="ECO:0000313" key="10">
    <source>
        <dbReference type="Proteomes" id="UP000287033"/>
    </source>
</evidence>